<accession>A0A1J1HWH9</accession>
<reference evidence="2 3" key="1">
    <citation type="submission" date="2015-04" db="EMBL/GenBank/DDBJ databases">
        <authorList>
            <person name="Syromyatnikov M.Y."/>
            <person name="Popov V.N."/>
        </authorList>
    </citation>
    <scope>NUCLEOTIDE SEQUENCE [LARGE SCALE GENOMIC DNA]</scope>
</reference>
<evidence type="ECO:0000256" key="1">
    <source>
        <dbReference type="SAM" id="SignalP"/>
    </source>
</evidence>
<name>A0A1J1HWH9_9DIPT</name>
<keyword evidence="1" id="KW-0732">Signal</keyword>
<protein>
    <submittedName>
        <fullName evidence="2">CLUMA_CG005917, isoform A</fullName>
    </submittedName>
</protein>
<feature type="signal peptide" evidence="1">
    <location>
        <begin position="1"/>
        <end position="20"/>
    </location>
</feature>
<proteinExistence type="predicted"/>
<feature type="chain" id="PRO_5012158962" evidence="1">
    <location>
        <begin position="21"/>
        <end position="155"/>
    </location>
</feature>
<dbReference type="AlphaFoldDB" id="A0A1J1HWH9"/>
<sequence>MMKFYVSLLLVIVSVKFIDASCLSYGHSCWGAHGKRSFIPQREYKPSQPSDRWALFQMLPEKDDFYQFKKMLRESSKQPSQFPDNEIKALNNPPVELPFGSSEELNTNEDSLFNENLKAISQDDFNLRNPSAGRRIRRNLKNIQPMELDKPHFEK</sequence>
<dbReference type="Proteomes" id="UP000183832">
    <property type="component" value="Unassembled WGS sequence"/>
</dbReference>
<evidence type="ECO:0000313" key="2">
    <source>
        <dbReference type="EMBL" id="CRK92373.1"/>
    </source>
</evidence>
<keyword evidence="3" id="KW-1185">Reference proteome</keyword>
<dbReference type="OrthoDB" id="6367990at2759"/>
<gene>
    <name evidence="2" type="ORF">CLUMA_CG005917</name>
</gene>
<organism evidence="2 3">
    <name type="scientific">Clunio marinus</name>
    <dbReference type="NCBI Taxonomy" id="568069"/>
    <lineage>
        <taxon>Eukaryota</taxon>
        <taxon>Metazoa</taxon>
        <taxon>Ecdysozoa</taxon>
        <taxon>Arthropoda</taxon>
        <taxon>Hexapoda</taxon>
        <taxon>Insecta</taxon>
        <taxon>Pterygota</taxon>
        <taxon>Neoptera</taxon>
        <taxon>Endopterygota</taxon>
        <taxon>Diptera</taxon>
        <taxon>Nematocera</taxon>
        <taxon>Chironomoidea</taxon>
        <taxon>Chironomidae</taxon>
        <taxon>Clunio</taxon>
    </lineage>
</organism>
<dbReference type="EMBL" id="CVRI01000026">
    <property type="protein sequence ID" value="CRK92373.1"/>
    <property type="molecule type" value="Genomic_DNA"/>
</dbReference>
<evidence type="ECO:0000313" key="3">
    <source>
        <dbReference type="Proteomes" id="UP000183832"/>
    </source>
</evidence>